<dbReference type="EMBL" id="HAEB01018103">
    <property type="protein sequence ID" value="SBQ64630.1"/>
    <property type="molecule type" value="Transcribed_RNA"/>
</dbReference>
<dbReference type="PANTHER" id="PTHR33066">
    <property type="entry name" value="INTEGRASE_SAM-LIKE_N DOMAIN-CONTAINING PROTEIN"/>
    <property type="match status" value="1"/>
</dbReference>
<evidence type="ECO:0008006" key="4">
    <source>
        <dbReference type="Google" id="ProtNLM"/>
    </source>
</evidence>
<feature type="compositionally biased region" description="Pro residues" evidence="2">
    <location>
        <begin position="418"/>
        <end position="431"/>
    </location>
</feature>
<dbReference type="InterPro" id="IPR010998">
    <property type="entry name" value="Integrase_recombinase_N"/>
</dbReference>
<sequence length="1435" mass="152242">MSSDARPCPACQTGSISSGDLHAKCEVCLGAHHAGLALTLQASCPFCAALPVAEKIRRVEYFTPADEEIPVANTYSLDKALDFFNAGQEPAGFNRLDDVTDEAGCHSPSSLLYNTEVDEPRSAGPSAPVASRSSLPAVRALLQELPAIISAAAARKGLAVPEPAPPEADDLAGSFGATQTRCPDPIWPRFPAAMSCWSAAFSEPARLKAPASTYAPITKVEGFSDQGCPSVPPLEPDLAPLFGARNHLASPRAVPALKHDQLLTRLTDRAHQCAFQTGAAGNNIALLAFGVSKMMEELDAPEESKAIITKTADAILNLCAAVLTGSAHIAAWQTLIQRALWLKALPSIPEHLHREMLEGTITPDVLFGPHLRGVIKRAQKSAELSATVRDLVHPRSASHSGRSSRGWDERHGNFKRPAAPPAPRSRPPASAPPQRDQRGVGQRFRRGQQKCLFGGNVCVHDCNVDDVGFEIKPKKRHLESSILQSPAESSHMFPAPSTAAHTHVPADSHSTRPAVRVRSICAPAQASGQAQLIPLPPHRWGGRDVRALSRPREAAQCAAPSAGTLTSTCTGPAPTRLSLSGSTLRGADQPVSAVSHLPFRAQPSMGRPQFSGSGDGSKSACTVLGRCSRDRAHASTVGTRARVVPPLRHEQMDIRHHPLRSHTSFSGHSPSLQRHRDVHITSPAHVLQMSGDRAPAAARGGNEGSILPGVFYKLGEKLHPPIPVDCVSRRGAERLPDESTFVSSESGGSHRGDLTCATTQDRESPVSYETPGHDGSSPFCGAARFVTHEALPTLVHSPLGEPDMSEETYVEDSPLSGRGPRSLGKPLHSLMWGSHRTSNVTHICVYGRVTVGVGGHVLVPYGGRSLALPHARAHKCAGAYDSEECDQTLRCPSRGPSCRSLHRQPGGSSLHKSPRGSSVPPAVACRYRFTVLDTCPPAVLQSHLHSGDPECSSRHPVERGSPRLRLASASCTGITDLDQVRGTVCGPVRGARKRSVSPVVFPESPGPAPARGGRFLTPALASNAPLRVSTSPSDSPSPRPNPVGTALGNSGGSQTLVRVMVSGPASASVRLPVDAPVEGGRPSPGGWNNQTSSRNRPTAVGLAAERSRLEASGLPHDVVATIQSARAPSTVASYAAKWAAFQNWCTDRNVQALSCQLADVLSFLQILMDRGLAFSTIKTYAAAISSCHQGFGDRSVFNHPLTKRFLKGVRRNRPVSRPLFPQWDLTVVLRGLSVAPFEPLDQVSLKFLSLKTALLLALASVKRVSDLTALSVAPACLRIRDDGGSAVLCPNPAFVPKNINASFKSRSISLAGLFPPPHNSAEEAASHLLCPVRALARYVSRTSGIVAHKTCCLSHWLCDAISLAYTSSGLDPPETLRAHSARGISSSVALHSGVSMEDICQAASWASPCSFTRYYLRDVSSGSITPSVFGPQQAE</sequence>
<dbReference type="PANTHER" id="PTHR33066:SF2">
    <property type="entry name" value="FILAGGRIN-2-LIKE"/>
    <property type="match status" value="1"/>
</dbReference>
<feature type="region of interest" description="Disordered" evidence="2">
    <location>
        <begin position="739"/>
        <end position="774"/>
    </location>
</feature>
<gene>
    <name evidence="3" type="primary">Nfu_g_1_005369</name>
</gene>
<feature type="region of interest" description="Disordered" evidence="2">
    <location>
        <begin position="893"/>
        <end position="919"/>
    </location>
</feature>
<dbReference type="GO" id="GO:0003677">
    <property type="term" value="F:DNA binding"/>
    <property type="evidence" value="ECO:0007669"/>
    <property type="project" value="UniProtKB-KW"/>
</dbReference>
<proteinExistence type="predicted"/>
<feature type="region of interest" description="Disordered" evidence="2">
    <location>
        <begin position="796"/>
        <end position="819"/>
    </location>
</feature>
<keyword evidence="1" id="KW-0238">DNA-binding</keyword>
<feature type="compositionally biased region" description="Polar residues" evidence="2">
    <location>
        <begin position="1086"/>
        <end position="1095"/>
    </location>
</feature>
<evidence type="ECO:0000256" key="1">
    <source>
        <dbReference type="ARBA" id="ARBA00023125"/>
    </source>
</evidence>
<feature type="region of interest" description="Disordered" evidence="2">
    <location>
        <begin position="991"/>
        <end position="1052"/>
    </location>
</feature>
<reference evidence="3" key="2">
    <citation type="submission" date="2016-06" db="EMBL/GenBank/DDBJ databases">
        <title>The genome of a short-lived fish provides insights into sex chromosome evolution and the genetic control of aging.</title>
        <authorList>
            <person name="Reichwald K."/>
            <person name="Felder M."/>
            <person name="Petzold A."/>
            <person name="Koch P."/>
            <person name="Groth M."/>
            <person name="Platzer M."/>
        </authorList>
    </citation>
    <scope>NUCLEOTIDE SEQUENCE</scope>
    <source>
        <tissue evidence="3">Brain</tissue>
    </source>
</reference>
<organism evidence="3">
    <name type="scientific">Nothobranchius korthausae</name>
    <dbReference type="NCBI Taxonomy" id="1143690"/>
    <lineage>
        <taxon>Eukaryota</taxon>
        <taxon>Metazoa</taxon>
        <taxon>Chordata</taxon>
        <taxon>Craniata</taxon>
        <taxon>Vertebrata</taxon>
        <taxon>Euteleostomi</taxon>
        <taxon>Actinopterygii</taxon>
        <taxon>Neopterygii</taxon>
        <taxon>Teleostei</taxon>
        <taxon>Neoteleostei</taxon>
        <taxon>Acanthomorphata</taxon>
        <taxon>Ovalentaria</taxon>
        <taxon>Atherinomorphae</taxon>
        <taxon>Cyprinodontiformes</taxon>
        <taxon>Nothobranchiidae</taxon>
        <taxon>Nothobranchius</taxon>
    </lineage>
</organism>
<evidence type="ECO:0000256" key="2">
    <source>
        <dbReference type="SAM" id="MobiDB-lite"/>
    </source>
</evidence>
<feature type="compositionally biased region" description="Low complexity" evidence="2">
    <location>
        <begin position="395"/>
        <end position="404"/>
    </location>
</feature>
<feature type="region of interest" description="Disordered" evidence="2">
    <location>
        <begin position="386"/>
        <end position="444"/>
    </location>
</feature>
<name>A0A1A8FYZ2_9TELE</name>
<accession>A0A1A8FYZ2</accession>
<dbReference type="SUPFAM" id="SSF47823">
    <property type="entry name" value="lambda integrase-like, N-terminal domain"/>
    <property type="match status" value="1"/>
</dbReference>
<protein>
    <recommendedName>
        <fullName evidence="4">Lambda-recombinase-like protein</fullName>
    </recommendedName>
</protein>
<dbReference type="Gene3D" id="1.10.150.130">
    <property type="match status" value="1"/>
</dbReference>
<evidence type="ECO:0000313" key="3">
    <source>
        <dbReference type="EMBL" id="SBQ64630.1"/>
    </source>
</evidence>
<feature type="region of interest" description="Disordered" evidence="2">
    <location>
        <begin position="1071"/>
        <end position="1095"/>
    </location>
</feature>
<reference evidence="3" key="1">
    <citation type="submission" date="2016-05" db="EMBL/GenBank/DDBJ databases">
        <authorList>
            <person name="Lavstsen T."/>
            <person name="Jespersen J.S."/>
        </authorList>
    </citation>
    <scope>NUCLEOTIDE SEQUENCE</scope>
    <source>
        <tissue evidence="3">Brain</tissue>
    </source>
</reference>